<comment type="caution">
    <text evidence="1">The sequence shown here is derived from an EMBL/GenBank/DDBJ whole genome shotgun (WGS) entry which is preliminary data.</text>
</comment>
<accession>A0A941FB33</accession>
<dbReference type="AlphaFoldDB" id="A0A941FB33"/>
<name>A0A941FB33_9ACTN</name>
<protein>
    <submittedName>
        <fullName evidence="1">Uncharacterized protein</fullName>
    </submittedName>
</protein>
<reference evidence="1 2" key="1">
    <citation type="submission" date="2021-04" db="EMBL/GenBank/DDBJ databases">
        <title>Characterization of the biosynthetic gene cluster of new lipopeptides with antitumor activity in the genome of the marine Streptomyces PHM034.</title>
        <authorList>
            <person name="Ceniceros A."/>
            <person name="Canedo L."/>
            <person name="Mendez C."/>
            <person name="Olano C."/>
            <person name="Schleissner C."/>
            <person name="Cuevas C."/>
            <person name="De La Calle F."/>
            <person name="Salas J.A."/>
        </authorList>
    </citation>
    <scope>NUCLEOTIDE SEQUENCE [LARGE SCALE GENOMIC DNA]</scope>
    <source>
        <strain evidence="1 2">PHM034</strain>
    </source>
</reference>
<keyword evidence="2" id="KW-1185">Reference proteome</keyword>
<dbReference type="EMBL" id="JAGTPG010000002">
    <property type="protein sequence ID" value="MBR8641083.1"/>
    <property type="molecule type" value="Genomic_DNA"/>
</dbReference>
<dbReference type="Proteomes" id="UP000682308">
    <property type="component" value="Unassembled WGS sequence"/>
</dbReference>
<gene>
    <name evidence="1" type="ORF">KEF29_21545</name>
</gene>
<proteinExistence type="predicted"/>
<evidence type="ECO:0000313" key="1">
    <source>
        <dbReference type="EMBL" id="MBR8641083.1"/>
    </source>
</evidence>
<evidence type="ECO:0000313" key="2">
    <source>
        <dbReference type="Proteomes" id="UP000682308"/>
    </source>
</evidence>
<sequence>MRIEKNRRTVRARRYADEAFGLRDLLDPRDPDLVRAKRLSLEERGGGDHS</sequence>
<organism evidence="1 2">
    <name type="scientific">Streptomyces tuirus</name>
    <dbReference type="NCBI Taxonomy" id="68278"/>
    <lineage>
        <taxon>Bacteria</taxon>
        <taxon>Bacillati</taxon>
        <taxon>Actinomycetota</taxon>
        <taxon>Actinomycetes</taxon>
        <taxon>Kitasatosporales</taxon>
        <taxon>Streptomycetaceae</taxon>
        <taxon>Streptomyces</taxon>
    </lineage>
</organism>